<dbReference type="RefSeq" id="WP_149484947.1">
    <property type="nucleotide sequence ID" value="NZ_CP036150.1"/>
</dbReference>
<dbReference type="InterPro" id="IPR001034">
    <property type="entry name" value="DeoR_HTH"/>
</dbReference>
<dbReference type="PANTHER" id="PTHR30363">
    <property type="entry name" value="HTH-TYPE TRANSCRIPTIONAL REGULATOR SRLR-RELATED"/>
    <property type="match status" value="1"/>
</dbReference>
<dbReference type="GO" id="GO:0003700">
    <property type="term" value="F:DNA-binding transcription factor activity"/>
    <property type="evidence" value="ECO:0007669"/>
    <property type="project" value="InterPro"/>
</dbReference>
<accession>A0A5C1QFN3</accession>
<keyword evidence="3" id="KW-0804">Transcription</keyword>
<name>A0A5C1QFN3_9SPIO</name>
<dbReference type="PRINTS" id="PR00037">
    <property type="entry name" value="HTHLACR"/>
</dbReference>
<dbReference type="Gene3D" id="1.10.10.10">
    <property type="entry name" value="Winged helix-like DNA-binding domain superfamily/Winged helix DNA-binding domain"/>
    <property type="match status" value="1"/>
</dbReference>
<dbReference type="OrthoDB" id="308679at2"/>
<dbReference type="AlphaFoldDB" id="A0A5C1QFN3"/>
<dbReference type="SUPFAM" id="SSF100950">
    <property type="entry name" value="NagB/RpiA/CoA transferase-like"/>
    <property type="match status" value="1"/>
</dbReference>
<protein>
    <submittedName>
        <fullName evidence="5">DeoR/GlpR transcriptional regulator</fullName>
    </submittedName>
</protein>
<dbReference type="PROSITE" id="PS00894">
    <property type="entry name" value="HTH_DEOR_1"/>
    <property type="match status" value="1"/>
</dbReference>
<evidence type="ECO:0000313" key="6">
    <source>
        <dbReference type="Proteomes" id="UP000324209"/>
    </source>
</evidence>
<dbReference type="PROSITE" id="PS51000">
    <property type="entry name" value="HTH_DEOR_2"/>
    <property type="match status" value="1"/>
</dbReference>
<feature type="domain" description="HTH deoR-type" evidence="4">
    <location>
        <begin position="46"/>
        <end position="101"/>
    </location>
</feature>
<dbReference type="Pfam" id="PF08220">
    <property type="entry name" value="HTH_DeoR"/>
    <property type="match status" value="1"/>
</dbReference>
<dbReference type="PANTHER" id="PTHR30363:SF44">
    <property type="entry name" value="AGA OPERON TRANSCRIPTIONAL REPRESSOR-RELATED"/>
    <property type="match status" value="1"/>
</dbReference>
<keyword evidence="2" id="KW-0238">DNA-binding</keyword>
<dbReference type="SMART" id="SM00420">
    <property type="entry name" value="HTH_DEOR"/>
    <property type="match status" value="1"/>
</dbReference>
<organism evidence="5 6">
    <name type="scientific">Oceanispirochaeta crateris</name>
    <dbReference type="NCBI Taxonomy" id="2518645"/>
    <lineage>
        <taxon>Bacteria</taxon>
        <taxon>Pseudomonadati</taxon>
        <taxon>Spirochaetota</taxon>
        <taxon>Spirochaetia</taxon>
        <taxon>Spirochaetales</taxon>
        <taxon>Spirochaetaceae</taxon>
        <taxon>Oceanispirochaeta</taxon>
    </lineage>
</organism>
<dbReference type="Pfam" id="PF00455">
    <property type="entry name" value="DeoRC"/>
    <property type="match status" value="1"/>
</dbReference>
<evidence type="ECO:0000256" key="2">
    <source>
        <dbReference type="ARBA" id="ARBA00023125"/>
    </source>
</evidence>
<evidence type="ECO:0000256" key="1">
    <source>
        <dbReference type="ARBA" id="ARBA00023015"/>
    </source>
</evidence>
<proteinExistence type="predicted"/>
<dbReference type="Gene3D" id="3.40.50.1360">
    <property type="match status" value="1"/>
</dbReference>
<evidence type="ECO:0000313" key="5">
    <source>
        <dbReference type="EMBL" id="QEN06865.1"/>
    </source>
</evidence>
<dbReference type="InterPro" id="IPR036390">
    <property type="entry name" value="WH_DNA-bd_sf"/>
</dbReference>
<dbReference type="Proteomes" id="UP000324209">
    <property type="component" value="Chromosome"/>
</dbReference>
<dbReference type="GO" id="GO:0003677">
    <property type="term" value="F:DNA binding"/>
    <property type="evidence" value="ECO:0007669"/>
    <property type="project" value="UniProtKB-KW"/>
</dbReference>
<dbReference type="InterPro" id="IPR037171">
    <property type="entry name" value="NagB/RpiA_transferase-like"/>
</dbReference>
<reference evidence="5 6" key="1">
    <citation type="submission" date="2019-02" db="EMBL/GenBank/DDBJ databases">
        <title>Complete Genome Sequence and Methylome Analysis of free living Spirochaetas.</title>
        <authorList>
            <person name="Fomenkov A."/>
            <person name="Dubinina G."/>
            <person name="Leshcheva N."/>
            <person name="Mikheeva N."/>
            <person name="Grabovich M."/>
            <person name="Vincze T."/>
            <person name="Roberts R.J."/>
        </authorList>
    </citation>
    <scope>NUCLEOTIDE SEQUENCE [LARGE SCALE GENOMIC DNA]</scope>
    <source>
        <strain evidence="5 6">K2</strain>
    </source>
</reference>
<dbReference type="InterPro" id="IPR018356">
    <property type="entry name" value="Tscrpt_reg_HTH_DeoR_CS"/>
</dbReference>
<dbReference type="InterPro" id="IPR014036">
    <property type="entry name" value="DeoR-like_C"/>
</dbReference>
<dbReference type="EMBL" id="CP036150">
    <property type="protein sequence ID" value="QEN06865.1"/>
    <property type="molecule type" value="Genomic_DNA"/>
</dbReference>
<sequence>MISNIIDPVNDRNQPKISNMFVATRPFREYNTVMKENDQVRQLQNQPKRQKRILELIHRDGHVRVPDLSKLLNVSEITIRRDLSILENKNLLERTHGGAISTKRIYKEVHYNSRSYTEMENKDAIAKLAAGFINDGDTLFINGGSTTFHIFRYINKENVKVVTTNAGSIGQIENPEIELILAGGLYHPMSNSFYGGFTNDILNQVNANKAILGVHGISCRYGLTTPMQHAAETSRLMMNRTKGEIIVVADHRKIGLVSDYVTAPVNRISTLITDWFLDKEYIKDFEEQGITVIQTNALEA</sequence>
<dbReference type="InterPro" id="IPR050313">
    <property type="entry name" value="Carb_Metab_HTH_regulators"/>
</dbReference>
<evidence type="ECO:0000256" key="3">
    <source>
        <dbReference type="ARBA" id="ARBA00023163"/>
    </source>
</evidence>
<dbReference type="SUPFAM" id="SSF46785">
    <property type="entry name" value="Winged helix' DNA-binding domain"/>
    <property type="match status" value="1"/>
</dbReference>
<gene>
    <name evidence="5" type="ORF">EXM22_02225</name>
</gene>
<keyword evidence="1" id="KW-0805">Transcription regulation</keyword>
<evidence type="ECO:0000259" key="4">
    <source>
        <dbReference type="PROSITE" id="PS51000"/>
    </source>
</evidence>
<keyword evidence="6" id="KW-1185">Reference proteome</keyword>
<dbReference type="InterPro" id="IPR036388">
    <property type="entry name" value="WH-like_DNA-bd_sf"/>
</dbReference>
<dbReference type="SMART" id="SM01134">
    <property type="entry name" value="DeoRC"/>
    <property type="match status" value="1"/>
</dbReference>
<dbReference type="KEGG" id="ock:EXM22_02225"/>